<dbReference type="Proteomes" id="UP000238701">
    <property type="component" value="Unassembled WGS sequence"/>
</dbReference>
<name>A0A2U3L1S2_9BACT</name>
<organism evidence="2 3">
    <name type="scientific">Candidatus Sulfotelmatobacter kueseliae</name>
    <dbReference type="NCBI Taxonomy" id="2042962"/>
    <lineage>
        <taxon>Bacteria</taxon>
        <taxon>Pseudomonadati</taxon>
        <taxon>Acidobacteriota</taxon>
        <taxon>Terriglobia</taxon>
        <taxon>Terriglobales</taxon>
        <taxon>Candidatus Korobacteraceae</taxon>
        <taxon>Candidatus Sulfotelmatobacter</taxon>
    </lineage>
</organism>
<dbReference type="Pfam" id="PF13692">
    <property type="entry name" value="Glyco_trans_1_4"/>
    <property type="match status" value="1"/>
</dbReference>
<proteinExistence type="predicted"/>
<feature type="domain" description="Glycosyltransferase subfamily 4-like N-terminal" evidence="1">
    <location>
        <begin position="18"/>
        <end position="176"/>
    </location>
</feature>
<dbReference type="Gene3D" id="3.40.50.2000">
    <property type="entry name" value="Glycogen Phosphorylase B"/>
    <property type="match status" value="2"/>
</dbReference>
<evidence type="ECO:0000313" key="2">
    <source>
        <dbReference type="EMBL" id="SPF45875.1"/>
    </source>
</evidence>
<dbReference type="AlphaFoldDB" id="A0A2U3L1S2"/>
<dbReference type="EMBL" id="OMOD01000157">
    <property type="protein sequence ID" value="SPF45875.1"/>
    <property type="molecule type" value="Genomic_DNA"/>
</dbReference>
<reference evidence="3" key="1">
    <citation type="submission" date="2018-02" db="EMBL/GenBank/DDBJ databases">
        <authorList>
            <person name="Hausmann B."/>
        </authorList>
    </citation>
    <scope>NUCLEOTIDE SEQUENCE [LARGE SCALE GENOMIC DNA]</scope>
    <source>
        <strain evidence="3">Peat soil MAG SbA1</strain>
    </source>
</reference>
<dbReference type="Pfam" id="PF13439">
    <property type="entry name" value="Glyco_transf_4"/>
    <property type="match status" value="1"/>
</dbReference>
<dbReference type="InterPro" id="IPR028098">
    <property type="entry name" value="Glyco_trans_4-like_N"/>
</dbReference>
<evidence type="ECO:0000259" key="1">
    <source>
        <dbReference type="Pfam" id="PF13439"/>
    </source>
</evidence>
<sequence length="396" mass="43432">MKQERPIRVLQVIDSLGMGGAETWLMEVLRLWSKSDVCRIDFLATSGNPGIFDEEARRLGAQVHYVRYGRAHLPRFAKQFRQVLREGRYHAIHDHGDYASGLHFLMGGSALPPVRVTHVHNPAYQIRNNYGVTNGRCFTALVGKALVARYSTHITGTSRQIITEYGFDASRFRRIPKAALYCGFDPARFLGDPVAAKASVSHEFGWPEDAKIILFAGRIDLSLDLGHPQNHKNSAFAVSVGIECARRDLSVRMLLAGAPSPAVPILEGRIDAAGLHGRIQFAGIRRDIEQFMLASDVLLFPSRGEGLGMVAVEAQAAGLPVLASNAVPRECVVVPELVRFQKVEAGEAAWAADLLQLAMQHRNIPVANQRVAASFFAIENSARALFQLYSNGSLAS</sequence>
<protein>
    <submittedName>
        <fullName evidence="2">Putative Glycosyltransferase</fullName>
    </submittedName>
</protein>
<dbReference type="PANTHER" id="PTHR12526">
    <property type="entry name" value="GLYCOSYLTRANSFERASE"/>
    <property type="match status" value="1"/>
</dbReference>
<evidence type="ECO:0000313" key="3">
    <source>
        <dbReference type="Proteomes" id="UP000238701"/>
    </source>
</evidence>
<keyword evidence="2" id="KW-0808">Transferase</keyword>
<dbReference type="GO" id="GO:0016757">
    <property type="term" value="F:glycosyltransferase activity"/>
    <property type="evidence" value="ECO:0007669"/>
    <property type="project" value="UniProtKB-ARBA"/>
</dbReference>
<dbReference type="SUPFAM" id="SSF53756">
    <property type="entry name" value="UDP-Glycosyltransferase/glycogen phosphorylase"/>
    <property type="match status" value="1"/>
</dbReference>
<gene>
    <name evidence="2" type="ORF">SBA1_610005</name>
</gene>
<accession>A0A2U3L1S2</accession>